<reference evidence="1 2" key="1">
    <citation type="submission" date="2018-08" db="EMBL/GenBank/DDBJ databases">
        <title>Recombination of ecologically and evolutionarily significant loci maintains genetic cohesion in the Pseudomonas syringae species complex.</title>
        <authorList>
            <person name="Dillon M."/>
            <person name="Thakur S."/>
            <person name="Almeida R.N.D."/>
            <person name="Weir B.S."/>
            <person name="Guttman D.S."/>
        </authorList>
    </citation>
    <scope>NUCLEOTIDE SEQUENCE [LARGE SCALE GENOMIC DNA]</scope>
    <source>
        <strain evidence="1 2">NCPPB2445</strain>
    </source>
</reference>
<evidence type="ECO:0000313" key="2">
    <source>
        <dbReference type="Proteomes" id="UP000270661"/>
    </source>
</evidence>
<dbReference type="EMBL" id="RBOJ01000105">
    <property type="protein sequence ID" value="RMM42718.1"/>
    <property type="molecule type" value="Genomic_DNA"/>
</dbReference>
<dbReference type="Pfam" id="PF06293">
    <property type="entry name" value="Kdo"/>
    <property type="match status" value="2"/>
</dbReference>
<dbReference type="InterPro" id="IPR011009">
    <property type="entry name" value="Kinase-like_dom_sf"/>
</dbReference>
<evidence type="ECO:0000313" key="1">
    <source>
        <dbReference type="EMBL" id="RMM42718.1"/>
    </source>
</evidence>
<name>A0A3M3DZA0_9PSED</name>
<dbReference type="SUPFAM" id="SSF56112">
    <property type="entry name" value="Protein kinase-like (PK-like)"/>
    <property type="match status" value="2"/>
</dbReference>
<dbReference type="STRING" id="47879.AXG94_17660"/>
<evidence type="ECO:0008006" key="3">
    <source>
        <dbReference type="Google" id="ProtNLM"/>
    </source>
</evidence>
<dbReference type="AlphaFoldDB" id="A0A3M3DZA0"/>
<dbReference type="Proteomes" id="UP000270661">
    <property type="component" value="Unassembled WGS sequence"/>
</dbReference>
<gene>
    <name evidence="1" type="ORF">ALQ77_05195</name>
</gene>
<protein>
    <recommendedName>
        <fullName evidence="3">Protein kinase domain-containing protein</fullName>
    </recommendedName>
</protein>
<proteinExistence type="predicted"/>
<comment type="caution">
    <text evidence="1">The sequence shown here is derived from an EMBL/GenBank/DDBJ whole genome shotgun (WGS) entry which is preliminary data.</text>
</comment>
<sequence length="499" mass="55934">MVDPPDRPAQPQGSPLMHLSELKSAGRSPGLPLSVELADAAGPAQLQLLSLLRVLPGQRYVGAGVWRGRPVLAKLLVGSKAARHFQRELQGVRLLAEQGLTTPVLLADGLKDGEGGWLLFEFLEGAESLGDAWKQVEQLPLLADEQAAVLAEALGAIAQLHGKGLWQEDLHLDNLLRHDGKLYLIDGAGIRAETPGKALSRQKVLENLGVFFAQLPKSLEPFNEELLVHYLLGNAEHALPMEALQKQIDKVQAWRLKDFLEKVGRECSLFSVQRGAFGLRAIRRDEEAAMIPVLERADALLDQGHLYKTGGAASVGKVEVDGRTLVIKRYNIKSFVHWLKRFWRPSRAWHSWREGHRLTFLGIATPKPLALLEKRFLWLRRGAYLVTEHLSGPDIIERFAPCVESGEAPESELLALDRLFADLIRERISHGDLKGHNLFWQHDRWALIDLDSMCQHRTHASFAPAYARDRARFMRNWPEDSALYRVIDQRVPKDITGES</sequence>
<accession>A0A3M3DZA0</accession>
<keyword evidence="2" id="KW-1185">Reference proteome</keyword>
<organism evidence="1 2">
    <name type="scientific">Pseudomonas corrugata</name>
    <dbReference type="NCBI Taxonomy" id="47879"/>
    <lineage>
        <taxon>Bacteria</taxon>
        <taxon>Pseudomonadati</taxon>
        <taxon>Pseudomonadota</taxon>
        <taxon>Gammaproteobacteria</taxon>
        <taxon>Pseudomonadales</taxon>
        <taxon>Pseudomonadaceae</taxon>
        <taxon>Pseudomonas</taxon>
    </lineage>
</organism>